<keyword evidence="2" id="KW-1185">Reference proteome</keyword>
<proteinExistence type="predicted"/>
<organism evidence="1 2">
    <name type="scientific">Pristionchus pacificus</name>
    <name type="common">Parasitic nematode worm</name>
    <dbReference type="NCBI Taxonomy" id="54126"/>
    <lineage>
        <taxon>Eukaryota</taxon>
        <taxon>Metazoa</taxon>
        <taxon>Ecdysozoa</taxon>
        <taxon>Nematoda</taxon>
        <taxon>Chromadorea</taxon>
        <taxon>Rhabditida</taxon>
        <taxon>Rhabditina</taxon>
        <taxon>Diplogasteromorpha</taxon>
        <taxon>Diplogasteroidea</taxon>
        <taxon>Neodiplogasteridae</taxon>
        <taxon>Pristionchus</taxon>
    </lineage>
</organism>
<dbReference type="EnsemblMetazoa" id="PPA40031.1">
    <property type="protein sequence ID" value="PPA40031.1"/>
    <property type="gene ID" value="WBGene00278400"/>
</dbReference>
<gene>
    <name evidence="1" type="primary">WBGene00278400</name>
</gene>
<evidence type="ECO:0000313" key="1">
    <source>
        <dbReference type="EnsemblMetazoa" id="PPA40031.1"/>
    </source>
</evidence>
<sequence length="62" mass="7466">MYSIQELISILQRILRSKYTLLIEQEPSITMDDLEKVVQEALSRQDEMEQFFNHLAYKPPFF</sequence>
<accession>A0A454XL60</accession>
<reference evidence="1" key="2">
    <citation type="submission" date="2022-06" db="UniProtKB">
        <authorList>
            <consortium name="EnsemblMetazoa"/>
        </authorList>
    </citation>
    <scope>IDENTIFICATION</scope>
    <source>
        <strain evidence="1">PS312</strain>
    </source>
</reference>
<accession>A0A8R1UVQ6</accession>
<dbReference type="Proteomes" id="UP000005239">
    <property type="component" value="Unassembled WGS sequence"/>
</dbReference>
<name>A0A454XL60_PRIPA</name>
<evidence type="ECO:0000313" key="2">
    <source>
        <dbReference type="Proteomes" id="UP000005239"/>
    </source>
</evidence>
<dbReference type="AlphaFoldDB" id="A0A454XL60"/>
<protein>
    <submittedName>
        <fullName evidence="1">Uncharacterized protein</fullName>
    </submittedName>
</protein>
<reference evidence="2" key="1">
    <citation type="journal article" date="2008" name="Nat. Genet.">
        <title>The Pristionchus pacificus genome provides a unique perspective on nematode lifestyle and parasitism.</title>
        <authorList>
            <person name="Dieterich C."/>
            <person name="Clifton S.W."/>
            <person name="Schuster L.N."/>
            <person name="Chinwalla A."/>
            <person name="Delehaunty K."/>
            <person name="Dinkelacker I."/>
            <person name="Fulton L."/>
            <person name="Fulton R."/>
            <person name="Godfrey J."/>
            <person name="Minx P."/>
            <person name="Mitreva M."/>
            <person name="Roeseler W."/>
            <person name="Tian H."/>
            <person name="Witte H."/>
            <person name="Yang S.P."/>
            <person name="Wilson R.K."/>
            <person name="Sommer R.J."/>
        </authorList>
    </citation>
    <scope>NUCLEOTIDE SEQUENCE [LARGE SCALE GENOMIC DNA]</scope>
    <source>
        <strain evidence="2">PS312</strain>
    </source>
</reference>